<sequence length="270" mass="30022">MPFGSNGKSLARTLAGLLIQSGDAVLLALKVEVYGRLPSQDAHGQDVALPGRNPFSVVNSRHDNADKVMIGTLGWNALVTLAVILTNGKVVVGPHNPDFYPHRSSHVWVRKNGSEDSFNNLERQTRSKFHVQSTFETYAAACVEFNFYKTMPATLKTLWEYKINGVWSGVKAAAFVFYQLYTNHKLVKTEVERCVADAFAHNDRGCEILDAVNRMLAVMVDEEKVPVSKDVSKCLTEIAGRLQSEISDVNRGKVTKAVEKRIRMILEEPT</sequence>
<dbReference type="EMBL" id="MCFF01000007">
    <property type="protein sequence ID" value="ORZ26413.1"/>
    <property type="molecule type" value="Genomic_DNA"/>
</dbReference>
<keyword evidence="2" id="KW-1185">Reference proteome</keyword>
<protein>
    <submittedName>
        <fullName evidence="1">Uncharacterized protein</fullName>
    </submittedName>
</protein>
<dbReference type="InParanoid" id="A0A1Y2GY68"/>
<dbReference type="GeneID" id="33565097"/>
<organism evidence="1 2">
    <name type="scientific">Lobosporangium transversale</name>
    <dbReference type="NCBI Taxonomy" id="64571"/>
    <lineage>
        <taxon>Eukaryota</taxon>
        <taxon>Fungi</taxon>
        <taxon>Fungi incertae sedis</taxon>
        <taxon>Mucoromycota</taxon>
        <taxon>Mortierellomycotina</taxon>
        <taxon>Mortierellomycetes</taxon>
        <taxon>Mortierellales</taxon>
        <taxon>Mortierellaceae</taxon>
        <taxon>Lobosporangium</taxon>
    </lineage>
</organism>
<proteinExistence type="predicted"/>
<gene>
    <name evidence="1" type="ORF">BCR41DRAFT_348249</name>
</gene>
<dbReference type="AlphaFoldDB" id="A0A1Y2GY68"/>
<dbReference type="Proteomes" id="UP000193648">
    <property type="component" value="Unassembled WGS sequence"/>
</dbReference>
<evidence type="ECO:0000313" key="2">
    <source>
        <dbReference type="Proteomes" id="UP000193648"/>
    </source>
</evidence>
<reference evidence="1 2" key="1">
    <citation type="submission" date="2016-07" db="EMBL/GenBank/DDBJ databases">
        <title>Pervasive Adenine N6-methylation of Active Genes in Fungi.</title>
        <authorList>
            <consortium name="DOE Joint Genome Institute"/>
            <person name="Mondo S.J."/>
            <person name="Dannebaum R.O."/>
            <person name="Kuo R.C."/>
            <person name="Labutti K."/>
            <person name="Haridas S."/>
            <person name="Kuo A."/>
            <person name="Salamov A."/>
            <person name="Ahrendt S.R."/>
            <person name="Lipzen A."/>
            <person name="Sullivan W."/>
            <person name="Andreopoulos W.B."/>
            <person name="Clum A."/>
            <person name="Lindquist E."/>
            <person name="Daum C."/>
            <person name="Ramamoorthy G.K."/>
            <person name="Gryganskyi A."/>
            <person name="Culley D."/>
            <person name="Magnuson J.K."/>
            <person name="James T.Y."/>
            <person name="O'Malley M.A."/>
            <person name="Stajich J.E."/>
            <person name="Spatafora J.W."/>
            <person name="Visel A."/>
            <person name="Grigoriev I.V."/>
        </authorList>
    </citation>
    <scope>NUCLEOTIDE SEQUENCE [LARGE SCALE GENOMIC DNA]</scope>
    <source>
        <strain evidence="1 2">NRRL 3116</strain>
    </source>
</reference>
<dbReference type="OrthoDB" id="2439141at2759"/>
<accession>A0A1Y2GY68</accession>
<dbReference type="RefSeq" id="XP_021884178.1">
    <property type="nucleotide sequence ID" value="XM_022023253.1"/>
</dbReference>
<comment type="caution">
    <text evidence="1">The sequence shown here is derived from an EMBL/GenBank/DDBJ whole genome shotgun (WGS) entry which is preliminary data.</text>
</comment>
<evidence type="ECO:0000313" key="1">
    <source>
        <dbReference type="EMBL" id="ORZ26413.1"/>
    </source>
</evidence>
<name>A0A1Y2GY68_9FUNG</name>